<feature type="binding site" evidence="5">
    <location>
        <position position="124"/>
    </location>
    <ligand>
        <name>dimethylallyl diphosphate</name>
        <dbReference type="ChEBI" id="CHEBI:57623"/>
    </ligand>
</feature>
<dbReference type="Gene3D" id="3.40.50.11270">
    <property type="match status" value="1"/>
</dbReference>
<feature type="binding site" evidence="5">
    <location>
        <position position="220"/>
    </location>
    <ligand>
        <name>(2E)-4-hydroxy-3-methylbut-2-enyl diphosphate</name>
        <dbReference type="ChEBI" id="CHEBI:128753"/>
    </ligand>
</feature>
<feature type="binding site" evidence="5">
    <location>
        <position position="96"/>
    </location>
    <ligand>
        <name>[4Fe-4S] cluster</name>
        <dbReference type="ChEBI" id="CHEBI:49883"/>
    </ligand>
</feature>
<dbReference type="UniPathway" id="UPA00056">
    <property type="reaction ID" value="UER00097"/>
</dbReference>
<feature type="binding site" evidence="5">
    <location>
        <position position="218"/>
    </location>
    <ligand>
        <name>isopentenyl diphosphate</name>
        <dbReference type="ChEBI" id="CHEBI:128769"/>
    </ligand>
</feature>
<dbReference type="UniPathway" id="UPA00059">
    <property type="reaction ID" value="UER00105"/>
</dbReference>
<evidence type="ECO:0000256" key="3">
    <source>
        <dbReference type="ARBA" id="ARBA00023004"/>
    </source>
</evidence>
<dbReference type="Gene3D" id="3.40.1010.20">
    <property type="entry name" value="4-hydroxy-3-methylbut-2-enyl diphosphate reductase, catalytic domain"/>
    <property type="match status" value="2"/>
</dbReference>
<feature type="binding site" evidence="5">
    <location>
        <position position="218"/>
    </location>
    <ligand>
        <name>(2E)-4-hydroxy-3-methylbut-2-enyl diphosphate</name>
        <dbReference type="ChEBI" id="CHEBI:128753"/>
    </ligand>
</feature>
<evidence type="ECO:0000256" key="2">
    <source>
        <dbReference type="ARBA" id="ARBA00022723"/>
    </source>
</evidence>
<feature type="binding site" evidence="5">
    <location>
        <position position="74"/>
    </location>
    <ligand>
        <name>isopentenyl diphosphate</name>
        <dbReference type="ChEBI" id="CHEBI:128769"/>
    </ligand>
</feature>
<feature type="binding site" evidence="5">
    <location>
        <position position="262"/>
    </location>
    <ligand>
        <name>(2E)-4-hydroxy-3-methylbut-2-enyl diphosphate</name>
        <dbReference type="ChEBI" id="CHEBI:128753"/>
    </ligand>
</feature>
<name>A0A6V8PIL7_9ACTN</name>
<feature type="binding site" evidence="5">
    <location>
        <position position="190"/>
    </location>
    <ligand>
        <name>[4Fe-4S] cluster</name>
        <dbReference type="ChEBI" id="CHEBI:49883"/>
    </ligand>
</feature>
<feature type="binding site" evidence="5">
    <location>
        <position position="218"/>
    </location>
    <ligand>
        <name>dimethylallyl diphosphate</name>
        <dbReference type="ChEBI" id="CHEBI:57623"/>
    </ligand>
</feature>
<dbReference type="GO" id="GO:0019288">
    <property type="term" value="P:isopentenyl diphosphate biosynthetic process, methylerythritol 4-phosphate pathway"/>
    <property type="evidence" value="ECO:0007669"/>
    <property type="project" value="UniProtKB-UniRule"/>
</dbReference>
<feature type="binding site" evidence="5">
    <location>
        <position position="12"/>
    </location>
    <ligand>
        <name>[4Fe-4S] cluster</name>
        <dbReference type="ChEBI" id="CHEBI:49883"/>
    </ligand>
</feature>
<organism evidence="6 7">
    <name type="scientific">Candidatus Hakubella thermalkaliphila</name>
    <dbReference type="NCBI Taxonomy" id="2754717"/>
    <lineage>
        <taxon>Bacteria</taxon>
        <taxon>Bacillati</taxon>
        <taxon>Actinomycetota</taxon>
        <taxon>Actinomycetota incertae sedis</taxon>
        <taxon>Candidatus Hakubellales</taxon>
        <taxon>Candidatus Hakubellaceae</taxon>
        <taxon>Candidatus Hakubella</taxon>
    </lineage>
</organism>
<comment type="catalytic activity">
    <reaction evidence="5">
        <text>isopentenyl diphosphate + 2 oxidized [2Fe-2S]-[ferredoxin] + H2O = (2E)-4-hydroxy-3-methylbut-2-enyl diphosphate + 2 reduced [2Fe-2S]-[ferredoxin] + 2 H(+)</text>
        <dbReference type="Rhea" id="RHEA:24488"/>
        <dbReference type="Rhea" id="RHEA-COMP:10000"/>
        <dbReference type="Rhea" id="RHEA-COMP:10001"/>
        <dbReference type="ChEBI" id="CHEBI:15377"/>
        <dbReference type="ChEBI" id="CHEBI:15378"/>
        <dbReference type="ChEBI" id="CHEBI:33737"/>
        <dbReference type="ChEBI" id="CHEBI:33738"/>
        <dbReference type="ChEBI" id="CHEBI:128753"/>
        <dbReference type="ChEBI" id="CHEBI:128769"/>
        <dbReference type="EC" id="1.17.7.4"/>
    </reaction>
</comment>
<evidence type="ECO:0000313" key="7">
    <source>
        <dbReference type="Proteomes" id="UP000568877"/>
    </source>
</evidence>
<feature type="binding site" evidence="5">
    <location>
        <position position="262"/>
    </location>
    <ligand>
        <name>isopentenyl diphosphate</name>
        <dbReference type="ChEBI" id="CHEBI:128769"/>
    </ligand>
</feature>
<reference evidence="6 7" key="1">
    <citation type="journal article" date="2020" name="Front. Microbiol.">
        <title>Single-cell genomics of novel Actinobacteria with the Wood-Ljungdahl pathway discovered in a serpentinizing system.</title>
        <authorList>
            <person name="Merino N."/>
            <person name="Kawai M."/>
            <person name="Boyd E.S."/>
            <person name="Colman D.R."/>
            <person name="McGlynn S.E."/>
            <person name="Nealson K.H."/>
            <person name="Kurokawa K."/>
            <person name="Hongoh Y."/>
        </authorList>
    </citation>
    <scope>NUCLEOTIDE SEQUENCE [LARGE SCALE GENOMIC DNA]</scope>
    <source>
        <strain evidence="6 7">S42</strain>
    </source>
</reference>
<dbReference type="GO" id="GO:0051745">
    <property type="term" value="F:4-hydroxy-3-methylbut-2-enyl diphosphate reductase activity"/>
    <property type="evidence" value="ECO:0007669"/>
    <property type="project" value="UniProtKB-UniRule"/>
</dbReference>
<evidence type="ECO:0000313" key="6">
    <source>
        <dbReference type="EMBL" id="GFP31960.1"/>
    </source>
</evidence>
<protein>
    <recommendedName>
        <fullName evidence="5">4-hydroxy-3-methylbut-2-enyl diphosphate reductase</fullName>
        <shortName evidence="5">HMBPP reductase</shortName>
        <ecNumber evidence="5">1.17.7.4</ecNumber>
    </recommendedName>
</protein>
<dbReference type="HAMAP" id="MF_00191">
    <property type="entry name" value="IspH"/>
    <property type="match status" value="1"/>
</dbReference>
<comment type="catalytic activity">
    <reaction evidence="5">
        <text>dimethylallyl diphosphate + 2 oxidized [2Fe-2S]-[ferredoxin] + H2O = (2E)-4-hydroxy-3-methylbut-2-enyl diphosphate + 2 reduced [2Fe-2S]-[ferredoxin] + 2 H(+)</text>
        <dbReference type="Rhea" id="RHEA:24825"/>
        <dbReference type="Rhea" id="RHEA-COMP:10000"/>
        <dbReference type="Rhea" id="RHEA-COMP:10001"/>
        <dbReference type="ChEBI" id="CHEBI:15377"/>
        <dbReference type="ChEBI" id="CHEBI:15378"/>
        <dbReference type="ChEBI" id="CHEBI:33737"/>
        <dbReference type="ChEBI" id="CHEBI:33738"/>
        <dbReference type="ChEBI" id="CHEBI:57623"/>
        <dbReference type="ChEBI" id="CHEBI:128753"/>
        <dbReference type="EC" id="1.17.7.4"/>
    </reaction>
</comment>
<dbReference type="Pfam" id="PF02401">
    <property type="entry name" value="LYTB"/>
    <property type="match status" value="1"/>
</dbReference>
<dbReference type="CDD" id="cd13944">
    <property type="entry name" value="lytB_ispH"/>
    <property type="match status" value="1"/>
</dbReference>
<feature type="binding site" evidence="5">
    <location>
        <position position="41"/>
    </location>
    <ligand>
        <name>(2E)-4-hydroxy-3-methylbut-2-enyl diphosphate</name>
        <dbReference type="ChEBI" id="CHEBI:128753"/>
    </ligand>
</feature>
<dbReference type="GO" id="GO:0046872">
    <property type="term" value="F:metal ion binding"/>
    <property type="evidence" value="ECO:0007669"/>
    <property type="project" value="UniProtKB-KW"/>
</dbReference>
<comment type="caution">
    <text evidence="5">Lacks conserved residue(s) required for the propagation of feature annotation.</text>
</comment>
<feature type="binding site" evidence="5">
    <location>
        <position position="124"/>
    </location>
    <ligand>
        <name>(2E)-4-hydroxy-3-methylbut-2-enyl diphosphate</name>
        <dbReference type="ChEBI" id="CHEBI:128753"/>
    </ligand>
</feature>
<comment type="pathway">
    <text evidence="5">Isoprenoid biosynthesis; isopentenyl diphosphate biosynthesis via DXP pathway; isopentenyl diphosphate from 1-deoxy-D-xylulose 5-phosphate: step 6/6.</text>
</comment>
<feature type="binding site" evidence="5">
    <location>
        <position position="41"/>
    </location>
    <ligand>
        <name>isopentenyl diphosphate</name>
        <dbReference type="ChEBI" id="CHEBI:128769"/>
    </ligand>
</feature>
<dbReference type="NCBIfam" id="NF002187">
    <property type="entry name" value="PRK01045.1-1"/>
    <property type="match status" value="1"/>
</dbReference>
<sequence length="291" mass="32018">MNILLAKHAGYCYGVNRAIKMTLDASEQRGGPIYTLGPLIHNPQVINKLTERGVFPVEDIHEVEGGSIIIVRCHGIDPKVILEAKNRGLRVIDATCPYVRKVQNKASLLVKEGYFLVILGERGHPEINGIVACAAGEHIVLESADEVNNLPRRRKVGLVVQTTQSQSNLVALVSELIKRVEELRVYNTICNATMLRQRSALELANKTDLMLVVGGKNSANTTRLAEICRGVNVHTLHVETAEEIEERFFQEVGTLGITAGASTPDWIIEEIVQKIKVISSEAPELKHGRAL</sequence>
<feature type="binding site" evidence="5">
    <location>
        <position position="74"/>
    </location>
    <ligand>
        <name>dimethylallyl diphosphate</name>
        <dbReference type="ChEBI" id="CHEBI:57623"/>
    </ligand>
</feature>
<comment type="caution">
    <text evidence="6">The sequence shown here is derived from an EMBL/GenBank/DDBJ whole genome shotgun (WGS) entry which is preliminary data.</text>
</comment>
<comment type="similarity">
    <text evidence="5">Belongs to the IspH family.</text>
</comment>
<evidence type="ECO:0000256" key="1">
    <source>
        <dbReference type="ARBA" id="ARBA00022485"/>
    </source>
</evidence>
<dbReference type="InterPro" id="IPR003451">
    <property type="entry name" value="LytB/IspH"/>
</dbReference>
<accession>A0A6V8PIL7</accession>
<dbReference type="EC" id="1.17.7.4" evidence="5"/>
<feature type="binding site" evidence="5">
    <location>
        <position position="220"/>
    </location>
    <ligand>
        <name>isopentenyl diphosphate</name>
        <dbReference type="ChEBI" id="CHEBI:128769"/>
    </ligand>
</feature>
<feature type="binding site" evidence="5">
    <location>
        <position position="162"/>
    </location>
    <ligand>
        <name>(2E)-4-hydroxy-3-methylbut-2-enyl diphosphate</name>
        <dbReference type="ChEBI" id="CHEBI:128753"/>
    </ligand>
</feature>
<evidence type="ECO:0000256" key="5">
    <source>
        <dbReference type="HAMAP-Rule" id="MF_00191"/>
    </source>
</evidence>
<dbReference type="GO" id="GO:0051539">
    <property type="term" value="F:4 iron, 4 sulfur cluster binding"/>
    <property type="evidence" value="ECO:0007669"/>
    <property type="project" value="UniProtKB-UniRule"/>
</dbReference>
<keyword evidence="2 5" id="KW-0479">Metal-binding</keyword>
<dbReference type="GO" id="GO:0050992">
    <property type="term" value="P:dimethylallyl diphosphate biosynthetic process"/>
    <property type="evidence" value="ECO:0007669"/>
    <property type="project" value="UniProtKB-UniRule"/>
</dbReference>
<dbReference type="PANTHER" id="PTHR30426">
    <property type="entry name" value="4-HYDROXY-3-METHYLBUT-2-ENYL DIPHOSPHATE REDUCTASE"/>
    <property type="match status" value="1"/>
</dbReference>
<keyword evidence="1 5" id="KW-0004">4Fe-4S</keyword>
<keyword evidence="3 5" id="KW-0408">Iron</keyword>
<dbReference type="PANTHER" id="PTHR30426:SF0">
    <property type="entry name" value="4-HYDROXY-3-METHYLBUT-2-ENYL DIPHOSPHATE REDUCTASE"/>
    <property type="match status" value="1"/>
</dbReference>
<gene>
    <name evidence="5" type="primary">ispH</name>
    <name evidence="6" type="ORF">HKBW3S42_00266</name>
</gene>
<feature type="binding site" evidence="5">
    <location>
        <position position="41"/>
    </location>
    <ligand>
        <name>dimethylallyl diphosphate</name>
        <dbReference type="ChEBI" id="CHEBI:57623"/>
    </ligand>
</feature>
<proteinExistence type="inferred from homology"/>
<dbReference type="GO" id="GO:0016114">
    <property type="term" value="P:terpenoid biosynthetic process"/>
    <property type="evidence" value="ECO:0007669"/>
    <property type="project" value="UniProtKB-UniRule"/>
</dbReference>
<feature type="active site" description="Proton donor" evidence="5">
    <location>
        <position position="126"/>
    </location>
</feature>
<feature type="binding site" evidence="5">
    <location>
        <position position="220"/>
    </location>
    <ligand>
        <name>dimethylallyl diphosphate</name>
        <dbReference type="ChEBI" id="CHEBI:57623"/>
    </ligand>
</feature>
<keyword evidence="4 5" id="KW-0411">Iron-sulfur</keyword>
<dbReference type="AlphaFoldDB" id="A0A6V8PIL7"/>
<dbReference type="EMBL" id="BLSA01000019">
    <property type="protein sequence ID" value="GFP31960.1"/>
    <property type="molecule type" value="Genomic_DNA"/>
</dbReference>
<evidence type="ECO:0000256" key="4">
    <source>
        <dbReference type="ARBA" id="ARBA00023014"/>
    </source>
</evidence>
<feature type="binding site" evidence="5">
    <location>
        <position position="262"/>
    </location>
    <ligand>
        <name>dimethylallyl diphosphate</name>
        <dbReference type="ChEBI" id="CHEBI:57623"/>
    </ligand>
</feature>
<feature type="binding site" evidence="5">
    <location>
        <position position="74"/>
    </location>
    <ligand>
        <name>(2E)-4-hydroxy-3-methylbut-2-enyl diphosphate</name>
        <dbReference type="ChEBI" id="CHEBI:128753"/>
    </ligand>
</feature>
<keyword evidence="5" id="KW-0414">Isoprene biosynthesis</keyword>
<dbReference type="Proteomes" id="UP000568877">
    <property type="component" value="Unassembled WGS sequence"/>
</dbReference>
<comment type="pathway">
    <text evidence="5">Isoprenoid biosynthesis; dimethylallyl diphosphate biosynthesis; dimethylallyl diphosphate from (2E)-4-hydroxy-3-methylbutenyl diphosphate: step 1/1.</text>
</comment>
<feature type="binding site" evidence="5">
    <location>
        <position position="124"/>
    </location>
    <ligand>
        <name>isopentenyl diphosphate</name>
        <dbReference type="ChEBI" id="CHEBI:128769"/>
    </ligand>
</feature>
<dbReference type="NCBIfam" id="TIGR00216">
    <property type="entry name" value="ispH_lytB"/>
    <property type="match status" value="1"/>
</dbReference>
<comment type="cofactor">
    <cofactor evidence="5">
        <name>[4Fe-4S] cluster</name>
        <dbReference type="ChEBI" id="CHEBI:49883"/>
    </cofactor>
    <text evidence="5">Binds 1 [4Fe-4S] cluster per subunit.</text>
</comment>
<keyword evidence="5" id="KW-0560">Oxidoreductase</keyword>
<comment type="function">
    <text evidence="5">Catalyzes the conversion of 1-hydroxy-2-methyl-2-(E)-butenyl 4-diphosphate (HMBPP) into a mixture of isopentenyl diphosphate (IPP) and dimethylallyl diphosphate (DMAPP). Acts in the terminal step of the DOXP/MEP pathway for isoprenoid precursor biosynthesis.</text>
</comment>